<dbReference type="PANTHER" id="PTHR30061:SF50">
    <property type="entry name" value="MALTOSE_MALTODEXTRIN-BINDING PERIPLASMIC PROTEIN"/>
    <property type="match status" value="1"/>
</dbReference>
<dbReference type="PANTHER" id="PTHR30061">
    <property type="entry name" value="MALTOSE-BINDING PERIPLASMIC PROTEIN"/>
    <property type="match status" value="1"/>
</dbReference>
<dbReference type="GO" id="GO:1901982">
    <property type="term" value="F:maltose binding"/>
    <property type="evidence" value="ECO:0007669"/>
    <property type="project" value="TreeGrafter"/>
</dbReference>
<sequence length="446" mass="48713">MKRIIALVSVLLILGAGALFANGSSQQGAAAGGGAATEKVVMWTSHTAHDLEVLRDIVAGYNATNPAVPVEIVSVPGSETEITKLATSIRGGTAPDVYFLDRFTIAERAAAGMLEDITPAINKLDPNLKSKYLDFAWQETQFKGKTYGLPLDTDVRAIFYRKDLLRAAGIDPAILDPAKGPVTVQTLWDISKKLVKTDAQGNLTQVGLVPFATELQGWHYIWGFVYNGQFANIPAGKVTPLDKGVVDAYQMLYDWSKDLGPQKIRTFLSTYTPPNNPPQNNPFITGQVAIMVNGDWMISQFREYAPNLEYGITYLPIPKAGDKPTSFAGGWSLVVPTGSKRTEAAVKFMIWACGADGQRIYTKGTTHLPTYASLLNEDIFTTEHQFFKAILPIARSRPVLPVGAFYWDQLTAAQQAVVDNTSTPQQALQVVETQTQAQLNKFLPLQ</sequence>
<dbReference type="Proteomes" id="UP000009222">
    <property type="component" value="Chromosome"/>
</dbReference>
<dbReference type="GO" id="GO:0015768">
    <property type="term" value="P:maltose transport"/>
    <property type="evidence" value="ECO:0007669"/>
    <property type="project" value="TreeGrafter"/>
</dbReference>
<evidence type="ECO:0000313" key="5">
    <source>
        <dbReference type="EMBL" id="AEF82697.1"/>
    </source>
</evidence>
<dbReference type="CDD" id="cd14748">
    <property type="entry name" value="PBP2_UgpB"/>
    <property type="match status" value="1"/>
</dbReference>
<proteinExistence type="inferred from homology"/>
<reference evidence="5 6" key="2">
    <citation type="journal article" date="2011" name="ISME J.">
        <title>RNA-seq reveals cooperative metabolic interactions between two termite-gut spirochete species in co-culture.</title>
        <authorList>
            <person name="Rosenthal A.Z."/>
            <person name="Matson E.G."/>
            <person name="Eldar A."/>
            <person name="Leadbetter J.R."/>
        </authorList>
    </citation>
    <scope>NUCLEOTIDE SEQUENCE [LARGE SCALE GENOMIC DNA]</scope>
    <source>
        <strain evidence="6">ATCC BAA-888 / DSM 13862 / ZAS-9</strain>
    </source>
</reference>
<dbReference type="GO" id="GO:0055052">
    <property type="term" value="C:ATP-binding cassette (ABC) transporter complex, substrate-binding subunit-containing"/>
    <property type="evidence" value="ECO:0007669"/>
    <property type="project" value="TreeGrafter"/>
</dbReference>
<evidence type="ECO:0000256" key="4">
    <source>
        <dbReference type="SAM" id="SignalP"/>
    </source>
</evidence>
<dbReference type="SUPFAM" id="SSF53850">
    <property type="entry name" value="Periplasmic binding protein-like II"/>
    <property type="match status" value="1"/>
</dbReference>
<gene>
    <name evidence="5" type="ordered locus">TREAZ_2024</name>
</gene>
<dbReference type="Pfam" id="PF13416">
    <property type="entry name" value="SBP_bac_8"/>
    <property type="match status" value="1"/>
</dbReference>
<evidence type="ECO:0000256" key="3">
    <source>
        <dbReference type="ARBA" id="ARBA00022729"/>
    </source>
</evidence>
<dbReference type="InterPro" id="IPR006059">
    <property type="entry name" value="SBP"/>
</dbReference>
<dbReference type="Gene3D" id="3.40.190.10">
    <property type="entry name" value="Periplasmic binding protein-like II"/>
    <property type="match status" value="2"/>
</dbReference>
<evidence type="ECO:0000256" key="2">
    <source>
        <dbReference type="ARBA" id="ARBA00022448"/>
    </source>
</evidence>
<dbReference type="InParanoid" id="F5YA37"/>
<accession>F5YA37</accession>
<dbReference type="EMBL" id="CP001841">
    <property type="protein sequence ID" value="AEF82697.1"/>
    <property type="molecule type" value="Genomic_DNA"/>
</dbReference>
<keyword evidence="3 4" id="KW-0732">Signal</keyword>
<dbReference type="GO" id="GO:0042956">
    <property type="term" value="P:maltodextrin transmembrane transport"/>
    <property type="evidence" value="ECO:0007669"/>
    <property type="project" value="TreeGrafter"/>
</dbReference>
<dbReference type="KEGG" id="taz:TREAZ_2024"/>
<dbReference type="AlphaFoldDB" id="F5YA37"/>
<name>F5YA37_LEAAZ</name>
<comment type="similarity">
    <text evidence="1">Belongs to the bacterial solute-binding protein 1 family.</text>
</comment>
<keyword evidence="2" id="KW-0813">Transport</keyword>
<feature type="chain" id="PRO_5003331623" evidence="4">
    <location>
        <begin position="22"/>
        <end position="446"/>
    </location>
</feature>
<dbReference type="STRING" id="545695.TREAZ_2024"/>
<protein>
    <submittedName>
        <fullName evidence="5">Extracellular solute-binding protein family 1</fullName>
    </submittedName>
</protein>
<evidence type="ECO:0000313" key="6">
    <source>
        <dbReference type="Proteomes" id="UP000009222"/>
    </source>
</evidence>
<dbReference type="FunCoup" id="F5YA37">
    <property type="interactions" value="93"/>
</dbReference>
<dbReference type="OrthoDB" id="9795467at2"/>
<dbReference type="HOGENOM" id="CLU_031285_10_0_12"/>
<dbReference type="eggNOG" id="COG2182">
    <property type="taxonomic scope" value="Bacteria"/>
</dbReference>
<dbReference type="RefSeq" id="WP_015710023.1">
    <property type="nucleotide sequence ID" value="NC_015577.1"/>
</dbReference>
<reference evidence="6" key="1">
    <citation type="submission" date="2009-12" db="EMBL/GenBank/DDBJ databases">
        <title>Complete sequence of Treponema azotonutricium strain ZAS-9.</title>
        <authorList>
            <person name="Tetu S.G."/>
            <person name="Matson E."/>
            <person name="Ren Q."/>
            <person name="Seshadri R."/>
            <person name="Elbourne L."/>
            <person name="Hassan K.A."/>
            <person name="Durkin A."/>
            <person name="Radune D."/>
            <person name="Mohamoud Y."/>
            <person name="Shay R."/>
            <person name="Jin S."/>
            <person name="Zhang X."/>
            <person name="Lucey K."/>
            <person name="Ballor N.R."/>
            <person name="Ottesen E."/>
            <person name="Rosenthal R."/>
            <person name="Allen A."/>
            <person name="Leadbetter J.R."/>
            <person name="Paulsen I.T."/>
        </authorList>
    </citation>
    <scope>NUCLEOTIDE SEQUENCE [LARGE SCALE GENOMIC DNA]</scope>
    <source>
        <strain evidence="6">ATCC BAA-888 / DSM 13862 / ZAS-9</strain>
    </source>
</reference>
<keyword evidence="6" id="KW-1185">Reference proteome</keyword>
<feature type="signal peptide" evidence="4">
    <location>
        <begin position="1"/>
        <end position="21"/>
    </location>
</feature>
<organism evidence="5 6">
    <name type="scientific">Leadbettera azotonutricia (strain ATCC BAA-888 / DSM 13862 / ZAS-9)</name>
    <name type="common">Treponema azotonutricium</name>
    <dbReference type="NCBI Taxonomy" id="545695"/>
    <lineage>
        <taxon>Bacteria</taxon>
        <taxon>Pseudomonadati</taxon>
        <taxon>Spirochaetota</taxon>
        <taxon>Spirochaetia</taxon>
        <taxon>Spirochaetales</taxon>
        <taxon>Breznakiellaceae</taxon>
        <taxon>Leadbettera</taxon>
    </lineage>
</organism>
<evidence type="ECO:0000256" key="1">
    <source>
        <dbReference type="ARBA" id="ARBA00008520"/>
    </source>
</evidence>